<evidence type="ECO:0000313" key="2">
    <source>
        <dbReference type="EMBL" id="KAF2788618.1"/>
    </source>
</evidence>
<evidence type="ECO:0000313" key="3">
    <source>
        <dbReference type="Proteomes" id="UP000799757"/>
    </source>
</evidence>
<dbReference type="Proteomes" id="UP000799757">
    <property type="component" value="Unassembled WGS sequence"/>
</dbReference>
<dbReference type="OrthoDB" id="10251048at2759"/>
<evidence type="ECO:0000256" key="1">
    <source>
        <dbReference type="SAM" id="MobiDB-lite"/>
    </source>
</evidence>
<dbReference type="AlphaFoldDB" id="A0A6A6WXI3"/>
<keyword evidence="3" id="KW-1185">Reference proteome</keyword>
<feature type="region of interest" description="Disordered" evidence="1">
    <location>
        <begin position="524"/>
        <end position="563"/>
    </location>
</feature>
<accession>A0A6A6WXI3</accession>
<gene>
    <name evidence="2" type="ORF">K505DRAFT_105708</name>
</gene>
<feature type="compositionally biased region" description="Polar residues" evidence="1">
    <location>
        <begin position="524"/>
        <end position="560"/>
    </location>
</feature>
<reference evidence="2" key="1">
    <citation type="journal article" date="2020" name="Stud. Mycol.">
        <title>101 Dothideomycetes genomes: a test case for predicting lifestyles and emergence of pathogens.</title>
        <authorList>
            <person name="Haridas S."/>
            <person name="Albert R."/>
            <person name="Binder M."/>
            <person name="Bloem J."/>
            <person name="Labutti K."/>
            <person name="Salamov A."/>
            <person name="Andreopoulos B."/>
            <person name="Baker S."/>
            <person name="Barry K."/>
            <person name="Bills G."/>
            <person name="Bluhm B."/>
            <person name="Cannon C."/>
            <person name="Castanera R."/>
            <person name="Culley D."/>
            <person name="Daum C."/>
            <person name="Ezra D."/>
            <person name="Gonzalez J."/>
            <person name="Henrissat B."/>
            <person name="Kuo A."/>
            <person name="Liang C."/>
            <person name="Lipzen A."/>
            <person name="Lutzoni F."/>
            <person name="Magnuson J."/>
            <person name="Mondo S."/>
            <person name="Nolan M."/>
            <person name="Ohm R."/>
            <person name="Pangilinan J."/>
            <person name="Park H.-J."/>
            <person name="Ramirez L."/>
            <person name="Alfaro M."/>
            <person name="Sun H."/>
            <person name="Tritt A."/>
            <person name="Yoshinaga Y."/>
            <person name="Zwiers L.-H."/>
            <person name="Turgeon B."/>
            <person name="Goodwin S."/>
            <person name="Spatafora J."/>
            <person name="Crous P."/>
            <person name="Grigoriev I."/>
        </authorList>
    </citation>
    <scope>NUCLEOTIDE SEQUENCE</scope>
    <source>
        <strain evidence="2">CBS 109.77</strain>
    </source>
</reference>
<dbReference type="EMBL" id="MU002201">
    <property type="protein sequence ID" value="KAF2788618.1"/>
    <property type="molecule type" value="Genomic_DNA"/>
</dbReference>
<feature type="region of interest" description="Disordered" evidence="1">
    <location>
        <begin position="17"/>
        <end position="74"/>
    </location>
</feature>
<sequence>MNQKPTSGPISLATLVAAQPARPKNNKSWRPMQPSDFADDGNGEATNSAIDDFSAHESNSGKVELEPSRPAPSRMRATRLDLQALQTTLSDTSSFVMEDGSDMTPANAPVGVDGDHAQLPGIQFSHPTRLDEEGKFDGQVLFISQSNRNVSAQQWSLRASQWVNIGLFSYRNTRIEGSLASDRLRGVDIPHNTLAYFKAVAEQRETSVREEARQDEQNTRDLPLGPRVEALRRSVFDDLELDVSRSSASESTGGQASSLPGIPLSCAAADVGSHPTPTFGAIIGLNEEDPFVDPIPPLGSMDMKFKFPRVEPKDAIKRGFAVPCRDRTKNGHGDLSPVERFNPIISRRSTRPSPEEDLSELDDPIRYPRLPFEVHAAIPYVERTLSESPGPTIANPHRVVSTLNALAAPYQPSNTPALGVTPAAFLPKTSLDQTPLRYNAIEAAHARRMNAIVFGVGRAPTAQSFTGPFFAGPMPTVHGPGGPHPLQHGHNEGLRTWFHGGQRPARQQAFAGVLVGTGELNMRNQSVNNSVGNNPSQIAGNGPSQTVGNVPSQPAGNGSPRTRDLQFKMTSAFIMVHDNMYESVEESRAEGRRLNFWTRAWTSSRRLSRGSVGADDNDRFFGEGYNNMPEARAIPHMSYHPYGGPAWARGLPHPNTVPLRYTNGGTADSQFGGRANNGFGNGCGGRSGSGFSNGFGNGSSGGFGGPSTSRY</sequence>
<proteinExistence type="predicted"/>
<name>A0A6A6WXI3_9PLEO</name>
<protein>
    <submittedName>
        <fullName evidence="2">Uncharacterized protein</fullName>
    </submittedName>
</protein>
<organism evidence="2 3">
    <name type="scientific">Melanomma pulvis-pyrius CBS 109.77</name>
    <dbReference type="NCBI Taxonomy" id="1314802"/>
    <lineage>
        <taxon>Eukaryota</taxon>
        <taxon>Fungi</taxon>
        <taxon>Dikarya</taxon>
        <taxon>Ascomycota</taxon>
        <taxon>Pezizomycotina</taxon>
        <taxon>Dothideomycetes</taxon>
        <taxon>Pleosporomycetidae</taxon>
        <taxon>Pleosporales</taxon>
        <taxon>Melanommataceae</taxon>
        <taxon>Melanomma</taxon>
    </lineage>
</organism>